<comment type="caution">
    <text evidence="1">The sequence shown here is derived from an EMBL/GenBank/DDBJ whole genome shotgun (WGS) entry which is preliminary data.</text>
</comment>
<dbReference type="AlphaFoldDB" id="A0A1X1ZIR4"/>
<evidence type="ECO:0000313" key="2">
    <source>
        <dbReference type="Proteomes" id="UP000193529"/>
    </source>
</evidence>
<proteinExistence type="predicted"/>
<dbReference type="OrthoDB" id="3568381at2"/>
<name>A0A1X1ZIR4_9MYCO</name>
<dbReference type="RefSeq" id="WP_085079134.1">
    <property type="nucleotide sequence ID" value="NZ_JACKRZ010000369.1"/>
</dbReference>
<organism evidence="1 2">
    <name type="scientific">Mycobacterium palustre</name>
    <dbReference type="NCBI Taxonomy" id="153971"/>
    <lineage>
        <taxon>Bacteria</taxon>
        <taxon>Bacillati</taxon>
        <taxon>Actinomycetota</taxon>
        <taxon>Actinomycetes</taxon>
        <taxon>Mycobacteriales</taxon>
        <taxon>Mycobacteriaceae</taxon>
        <taxon>Mycobacterium</taxon>
        <taxon>Mycobacterium simiae complex</taxon>
    </lineage>
</organism>
<dbReference type="Proteomes" id="UP000193529">
    <property type="component" value="Unassembled WGS sequence"/>
</dbReference>
<gene>
    <name evidence="1" type="ORF">AWC19_11945</name>
</gene>
<accession>A0A1X1ZIR4</accession>
<protein>
    <submittedName>
        <fullName evidence="1">Uncharacterized protein</fullName>
    </submittedName>
</protein>
<sequence>MSELTVLRAVRLKGRLSEADLVATLVDDNPDDVSATVAQLTESGLLIQGKTLRISPEGRERLNALLEEERSGVDQKALAAAYEDFRAVNNEFKAVMSDWQIKDGQPNSHDDSEYDAAVLNRLKDVHQHALPIVAAVTASLPRLGAYAKKLDSALAKVEAGDTTWLARPIIDSYHTVWFELHEELIAASGLTREEEARAGHAS</sequence>
<dbReference type="STRING" id="153971.AWC19_11945"/>
<reference evidence="1 2" key="1">
    <citation type="submission" date="2016-01" db="EMBL/GenBank/DDBJ databases">
        <title>The new phylogeny of the genus Mycobacterium.</title>
        <authorList>
            <person name="Tarcisio F."/>
            <person name="Conor M."/>
            <person name="Antonella G."/>
            <person name="Elisabetta G."/>
            <person name="Giulia F.S."/>
            <person name="Sara T."/>
            <person name="Anna F."/>
            <person name="Clotilde B."/>
            <person name="Roberto B."/>
            <person name="Veronica D.S."/>
            <person name="Fabio R."/>
            <person name="Monica P."/>
            <person name="Olivier J."/>
            <person name="Enrico T."/>
            <person name="Nicola S."/>
        </authorList>
    </citation>
    <scope>NUCLEOTIDE SEQUENCE [LARGE SCALE GENOMIC DNA]</scope>
    <source>
        <strain evidence="1 2">DSM 44572</strain>
    </source>
</reference>
<keyword evidence="2" id="KW-1185">Reference proteome</keyword>
<dbReference type="EMBL" id="LQPJ01000109">
    <property type="protein sequence ID" value="ORW23264.1"/>
    <property type="molecule type" value="Genomic_DNA"/>
</dbReference>
<evidence type="ECO:0000313" key="1">
    <source>
        <dbReference type="EMBL" id="ORW23264.1"/>
    </source>
</evidence>